<protein>
    <submittedName>
        <fullName evidence="1">Uncharacterized protein</fullName>
    </submittedName>
</protein>
<organism evidence="1">
    <name type="scientific">marine sediment metagenome</name>
    <dbReference type="NCBI Taxonomy" id="412755"/>
    <lineage>
        <taxon>unclassified sequences</taxon>
        <taxon>metagenomes</taxon>
        <taxon>ecological metagenomes</taxon>
    </lineage>
</organism>
<reference evidence="1" key="1">
    <citation type="journal article" date="2015" name="Nature">
        <title>Complex archaea that bridge the gap between prokaryotes and eukaryotes.</title>
        <authorList>
            <person name="Spang A."/>
            <person name="Saw J.H."/>
            <person name="Jorgensen S.L."/>
            <person name="Zaremba-Niedzwiedzka K."/>
            <person name="Martijn J."/>
            <person name="Lind A.E."/>
            <person name="van Eijk R."/>
            <person name="Schleper C."/>
            <person name="Guy L."/>
            <person name="Ettema T.J."/>
        </authorList>
    </citation>
    <scope>NUCLEOTIDE SEQUENCE</scope>
</reference>
<dbReference type="AlphaFoldDB" id="A0A0F9BSI3"/>
<name>A0A0F9BSI3_9ZZZZ</name>
<gene>
    <name evidence="1" type="ORF">LCGC14_2410520</name>
</gene>
<sequence length="177" mass="20893">MKDLDGLRVFLSGPVDRVADDGVLWRKEFKNKCKKAKLPFTFFDPCHKPKGMGSEIGDEKLRIQRLMKQKKWEQAKIEVKIFSRYDLRMVDLSHLLVLYCDINVHLCGSYEEFVTAKRQHKPCFVIMAEGQEKYDIPIWLIQHVDEDEVFNSIEECVTHLKLMYEGKILTDDRWVIV</sequence>
<evidence type="ECO:0000313" key="1">
    <source>
        <dbReference type="EMBL" id="KKL24919.1"/>
    </source>
</evidence>
<dbReference type="EMBL" id="LAZR01036409">
    <property type="protein sequence ID" value="KKL24919.1"/>
    <property type="molecule type" value="Genomic_DNA"/>
</dbReference>
<proteinExistence type="predicted"/>
<accession>A0A0F9BSI3</accession>
<dbReference type="Gene3D" id="3.40.50.450">
    <property type="match status" value="1"/>
</dbReference>
<comment type="caution">
    <text evidence="1">The sequence shown here is derived from an EMBL/GenBank/DDBJ whole genome shotgun (WGS) entry which is preliminary data.</text>
</comment>